<dbReference type="PANTHER" id="PTHR48493">
    <property type="entry name" value="UBIQUITIN-LIKE DOMAIN-CONTAINING CTD PHOSPHATASE 1"/>
    <property type="match status" value="1"/>
</dbReference>
<dbReference type="CDD" id="cd01813">
    <property type="entry name" value="Ubl_UBLCP1"/>
    <property type="match status" value="1"/>
</dbReference>
<dbReference type="SMART" id="SM00213">
    <property type="entry name" value="UBQ"/>
    <property type="match status" value="1"/>
</dbReference>
<comment type="catalytic activity">
    <reaction evidence="10">
        <text>O-phospho-L-seryl-[protein] + H2O = L-seryl-[protein] + phosphate</text>
        <dbReference type="Rhea" id="RHEA:20629"/>
        <dbReference type="Rhea" id="RHEA-COMP:9863"/>
        <dbReference type="Rhea" id="RHEA-COMP:11604"/>
        <dbReference type="ChEBI" id="CHEBI:15377"/>
        <dbReference type="ChEBI" id="CHEBI:29999"/>
        <dbReference type="ChEBI" id="CHEBI:43474"/>
        <dbReference type="ChEBI" id="CHEBI:83421"/>
        <dbReference type="EC" id="3.1.3.16"/>
    </reaction>
</comment>
<dbReference type="SMART" id="SM00577">
    <property type="entry name" value="CPDc"/>
    <property type="match status" value="1"/>
</dbReference>
<feature type="domain" description="Ubiquitin-like" evidence="13">
    <location>
        <begin position="38"/>
        <end position="94"/>
    </location>
</feature>
<evidence type="ECO:0000256" key="3">
    <source>
        <dbReference type="ARBA" id="ARBA00013081"/>
    </source>
</evidence>
<dbReference type="InterPro" id="IPR011943">
    <property type="entry name" value="HAD-SF_hydro_IIID"/>
</dbReference>
<evidence type="ECO:0000256" key="5">
    <source>
        <dbReference type="ARBA" id="ARBA00022801"/>
    </source>
</evidence>
<feature type="region of interest" description="Disordered" evidence="12">
    <location>
        <begin position="1"/>
        <end position="30"/>
    </location>
</feature>
<organism evidence="15 16">
    <name type="scientific">Acorus calamus</name>
    <name type="common">Sweet flag</name>
    <dbReference type="NCBI Taxonomy" id="4465"/>
    <lineage>
        <taxon>Eukaryota</taxon>
        <taxon>Viridiplantae</taxon>
        <taxon>Streptophyta</taxon>
        <taxon>Embryophyta</taxon>
        <taxon>Tracheophyta</taxon>
        <taxon>Spermatophyta</taxon>
        <taxon>Magnoliopsida</taxon>
        <taxon>Liliopsida</taxon>
        <taxon>Acoraceae</taxon>
        <taxon>Acorus</taxon>
    </lineage>
</organism>
<sequence length="354" mass="40390">MESSTPPSLPSVPPPSSSSSSSGPLPPALDAEDRVEELTLVVKWSGREYTVRVCGDDSVAELKRRICEATNVLPKRQKLLYPKLATKLSDDSILLCHLPLKPSVKMTMIGTVEDDIIVDQVDAPEVIDDFELGQDEVTDIKDKAVNKQKLRRCVNQYKIELLNPCRKGKKLLVLDIDYTLFDHRSTAENPLELMRPYLHEFLSAVYAEYDIIIWSATSMKWVELKMGQLGVLSNPNYKITALLDHLAMITVQSDSHGIFECKPLGLIWGQFPEVYNSKNTIMFDDLRRNFVMNPQNGLIIKPFRKAHLNRGTDQELMKLTRYLLAIAELDDLSLLDHGYWESYTEDSTKRRRHR</sequence>
<dbReference type="Pfam" id="PF00240">
    <property type="entry name" value="ubiquitin"/>
    <property type="match status" value="1"/>
</dbReference>
<dbReference type="PROSITE" id="PS50969">
    <property type="entry name" value="FCP1"/>
    <property type="match status" value="1"/>
</dbReference>
<evidence type="ECO:0000313" key="15">
    <source>
        <dbReference type="EMBL" id="KAK1285621.1"/>
    </source>
</evidence>
<dbReference type="InterPro" id="IPR029071">
    <property type="entry name" value="Ubiquitin-like_domsf"/>
</dbReference>
<dbReference type="Gene3D" id="3.40.50.1000">
    <property type="entry name" value="HAD superfamily/HAD-like"/>
    <property type="match status" value="1"/>
</dbReference>
<comment type="subcellular location">
    <subcellularLocation>
        <location evidence="2">Nucleus</location>
    </subcellularLocation>
</comment>
<dbReference type="InterPro" id="IPR023214">
    <property type="entry name" value="HAD_sf"/>
</dbReference>
<dbReference type="Pfam" id="PF03031">
    <property type="entry name" value="NIF"/>
    <property type="match status" value="1"/>
</dbReference>
<evidence type="ECO:0000256" key="9">
    <source>
        <dbReference type="ARBA" id="ARBA00032039"/>
    </source>
</evidence>
<evidence type="ECO:0000256" key="7">
    <source>
        <dbReference type="ARBA" id="ARBA00022912"/>
    </source>
</evidence>
<evidence type="ECO:0000256" key="1">
    <source>
        <dbReference type="ARBA" id="ARBA00001946"/>
    </source>
</evidence>
<dbReference type="InterPro" id="IPR051658">
    <property type="entry name" value="UBLCP1"/>
</dbReference>
<comment type="caution">
    <text evidence="15">The sequence shown here is derived from an EMBL/GenBank/DDBJ whole genome shotgun (WGS) entry which is preliminary data.</text>
</comment>
<keyword evidence="8" id="KW-0539">Nucleus</keyword>
<protein>
    <recommendedName>
        <fullName evidence="3">protein-serine/threonine phosphatase</fullName>
        <ecNumber evidence="3">3.1.3.16</ecNumber>
    </recommendedName>
    <alternativeName>
        <fullName evidence="9">Nuclear proteasome inhibitor UBLCP1</fullName>
    </alternativeName>
</protein>
<name>A0AAV9C9W9_ACOCL</name>
<keyword evidence="16" id="KW-1185">Reference proteome</keyword>
<dbReference type="PROSITE" id="PS50053">
    <property type="entry name" value="UBIQUITIN_2"/>
    <property type="match status" value="1"/>
</dbReference>
<evidence type="ECO:0000256" key="2">
    <source>
        <dbReference type="ARBA" id="ARBA00004123"/>
    </source>
</evidence>
<evidence type="ECO:0000259" key="14">
    <source>
        <dbReference type="PROSITE" id="PS50969"/>
    </source>
</evidence>
<evidence type="ECO:0000256" key="12">
    <source>
        <dbReference type="SAM" id="MobiDB-lite"/>
    </source>
</evidence>
<comment type="cofactor">
    <cofactor evidence="1">
        <name>Mg(2+)</name>
        <dbReference type="ChEBI" id="CHEBI:18420"/>
    </cofactor>
</comment>
<dbReference type="AlphaFoldDB" id="A0AAV9C9W9"/>
<dbReference type="SUPFAM" id="SSF54236">
    <property type="entry name" value="Ubiquitin-like"/>
    <property type="match status" value="1"/>
</dbReference>
<dbReference type="Gene3D" id="3.10.20.90">
    <property type="entry name" value="Phosphatidylinositol 3-kinase Catalytic Subunit, Chain A, domain 1"/>
    <property type="match status" value="1"/>
</dbReference>
<feature type="domain" description="FCP1 homology" evidence="14">
    <location>
        <begin position="165"/>
        <end position="326"/>
    </location>
</feature>
<dbReference type="SUPFAM" id="SSF56784">
    <property type="entry name" value="HAD-like"/>
    <property type="match status" value="1"/>
</dbReference>
<dbReference type="GO" id="GO:0046872">
    <property type="term" value="F:metal ion binding"/>
    <property type="evidence" value="ECO:0007669"/>
    <property type="project" value="UniProtKB-KW"/>
</dbReference>
<dbReference type="PANTHER" id="PTHR48493:SF1">
    <property type="entry name" value="UBIQUITIN-LIKE DOMAIN-CONTAINING CTD PHOSPHATASE 1"/>
    <property type="match status" value="1"/>
</dbReference>
<dbReference type="EC" id="3.1.3.16" evidence="3"/>
<evidence type="ECO:0000256" key="8">
    <source>
        <dbReference type="ARBA" id="ARBA00023242"/>
    </source>
</evidence>
<evidence type="ECO:0000256" key="6">
    <source>
        <dbReference type="ARBA" id="ARBA00022842"/>
    </source>
</evidence>
<dbReference type="NCBIfam" id="TIGR02245">
    <property type="entry name" value="HAD_IIID1"/>
    <property type="match status" value="1"/>
</dbReference>
<dbReference type="GO" id="GO:0090364">
    <property type="term" value="P:regulation of proteasome assembly"/>
    <property type="evidence" value="ECO:0007669"/>
    <property type="project" value="InterPro"/>
</dbReference>
<keyword evidence="6" id="KW-0460">Magnesium</keyword>
<dbReference type="Proteomes" id="UP001180020">
    <property type="component" value="Unassembled WGS sequence"/>
</dbReference>
<dbReference type="GO" id="GO:0005634">
    <property type="term" value="C:nucleus"/>
    <property type="evidence" value="ECO:0007669"/>
    <property type="project" value="UniProtKB-SubCell"/>
</dbReference>
<dbReference type="InterPro" id="IPR000626">
    <property type="entry name" value="Ubiquitin-like_dom"/>
</dbReference>
<gene>
    <name evidence="15" type="ORF">QJS10_CPB20g00771</name>
</gene>
<evidence type="ECO:0000256" key="4">
    <source>
        <dbReference type="ARBA" id="ARBA00022723"/>
    </source>
</evidence>
<accession>A0AAV9C9W9</accession>
<evidence type="ECO:0000313" key="16">
    <source>
        <dbReference type="Proteomes" id="UP001180020"/>
    </source>
</evidence>
<comment type="catalytic activity">
    <reaction evidence="11">
        <text>O-phospho-L-threonyl-[protein] + H2O = L-threonyl-[protein] + phosphate</text>
        <dbReference type="Rhea" id="RHEA:47004"/>
        <dbReference type="Rhea" id="RHEA-COMP:11060"/>
        <dbReference type="Rhea" id="RHEA-COMP:11605"/>
        <dbReference type="ChEBI" id="CHEBI:15377"/>
        <dbReference type="ChEBI" id="CHEBI:30013"/>
        <dbReference type="ChEBI" id="CHEBI:43474"/>
        <dbReference type="ChEBI" id="CHEBI:61977"/>
        <dbReference type="EC" id="3.1.3.16"/>
    </reaction>
</comment>
<keyword evidence="7" id="KW-0904">Protein phosphatase</keyword>
<evidence type="ECO:0000256" key="11">
    <source>
        <dbReference type="ARBA" id="ARBA00048336"/>
    </source>
</evidence>
<dbReference type="InterPro" id="IPR036412">
    <property type="entry name" value="HAD-like_sf"/>
</dbReference>
<evidence type="ECO:0000256" key="10">
    <source>
        <dbReference type="ARBA" id="ARBA00047761"/>
    </source>
</evidence>
<keyword evidence="5" id="KW-0378">Hydrolase</keyword>
<dbReference type="EMBL" id="JAUJYO010000020">
    <property type="protein sequence ID" value="KAK1285621.1"/>
    <property type="molecule type" value="Genomic_DNA"/>
</dbReference>
<reference evidence="15" key="2">
    <citation type="submission" date="2023-06" db="EMBL/GenBank/DDBJ databases">
        <authorList>
            <person name="Ma L."/>
            <person name="Liu K.-W."/>
            <person name="Li Z."/>
            <person name="Hsiao Y.-Y."/>
            <person name="Qi Y."/>
            <person name="Fu T."/>
            <person name="Tang G."/>
            <person name="Zhang D."/>
            <person name="Sun W.-H."/>
            <person name="Liu D.-K."/>
            <person name="Li Y."/>
            <person name="Chen G.-Z."/>
            <person name="Liu X.-D."/>
            <person name="Liao X.-Y."/>
            <person name="Jiang Y.-T."/>
            <person name="Yu X."/>
            <person name="Hao Y."/>
            <person name="Huang J."/>
            <person name="Zhao X.-W."/>
            <person name="Ke S."/>
            <person name="Chen Y.-Y."/>
            <person name="Wu W.-L."/>
            <person name="Hsu J.-L."/>
            <person name="Lin Y.-F."/>
            <person name="Huang M.-D."/>
            <person name="Li C.-Y."/>
            <person name="Huang L."/>
            <person name="Wang Z.-W."/>
            <person name="Zhao X."/>
            <person name="Zhong W.-Y."/>
            <person name="Peng D.-H."/>
            <person name="Ahmad S."/>
            <person name="Lan S."/>
            <person name="Zhang J.-S."/>
            <person name="Tsai W.-C."/>
            <person name="Van De Peer Y."/>
            <person name="Liu Z.-J."/>
        </authorList>
    </citation>
    <scope>NUCLEOTIDE SEQUENCE</scope>
    <source>
        <strain evidence="15">CP</strain>
        <tissue evidence="15">Leaves</tissue>
    </source>
</reference>
<feature type="compositionally biased region" description="Pro residues" evidence="12">
    <location>
        <begin position="7"/>
        <end position="16"/>
    </location>
</feature>
<keyword evidence="4" id="KW-0479">Metal-binding</keyword>
<proteinExistence type="predicted"/>
<dbReference type="InterPro" id="IPR004274">
    <property type="entry name" value="FCP1_dom"/>
</dbReference>
<reference evidence="15" key="1">
    <citation type="journal article" date="2023" name="Nat. Commun.">
        <title>Diploid and tetraploid genomes of Acorus and the evolution of monocots.</title>
        <authorList>
            <person name="Ma L."/>
            <person name="Liu K.W."/>
            <person name="Li Z."/>
            <person name="Hsiao Y.Y."/>
            <person name="Qi Y."/>
            <person name="Fu T."/>
            <person name="Tang G.D."/>
            <person name="Zhang D."/>
            <person name="Sun W.H."/>
            <person name="Liu D.K."/>
            <person name="Li Y."/>
            <person name="Chen G.Z."/>
            <person name="Liu X.D."/>
            <person name="Liao X.Y."/>
            <person name="Jiang Y.T."/>
            <person name="Yu X."/>
            <person name="Hao Y."/>
            <person name="Huang J."/>
            <person name="Zhao X.W."/>
            <person name="Ke S."/>
            <person name="Chen Y.Y."/>
            <person name="Wu W.L."/>
            <person name="Hsu J.L."/>
            <person name="Lin Y.F."/>
            <person name="Huang M.D."/>
            <person name="Li C.Y."/>
            <person name="Huang L."/>
            <person name="Wang Z.W."/>
            <person name="Zhao X."/>
            <person name="Zhong W.Y."/>
            <person name="Peng D.H."/>
            <person name="Ahmad S."/>
            <person name="Lan S."/>
            <person name="Zhang J.S."/>
            <person name="Tsai W.C."/>
            <person name="Van de Peer Y."/>
            <person name="Liu Z.J."/>
        </authorList>
    </citation>
    <scope>NUCLEOTIDE SEQUENCE</scope>
    <source>
        <strain evidence="15">CP</strain>
    </source>
</reference>
<dbReference type="GO" id="GO:0004722">
    <property type="term" value="F:protein serine/threonine phosphatase activity"/>
    <property type="evidence" value="ECO:0007669"/>
    <property type="project" value="UniProtKB-EC"/>
</dbReference>
<evidence type="ECO:0000259" key="13">
    <source>
        <dbReference type="PROSITE" id="PS50053"/>
    </source>
</evidence>